<organism evidence="1 2">
    <name type="scientific">Portunus trituberculatus</name>
    <name type="common">Swimming crab</name>
    <name type="synonym">Neptunus trituberculatus</name>
    <dbReference type="NCBI Taxonomy" id="210409"/>
    <lineage>
        <taxon>Eukaryota</taxon>
        <taxon>Metazoa</taxon>
        <taxon>Ecdysozoa</taxon>
        <taxon>Arthropoda</taxon>
        <taxon>Crustacea</taxon>
        <taxon>Multicrustacea</taxon>
        <taxon>Malacostraca</taxon>
        <taxon>Eumalacostraca</taxon>
        <taxon>Eucarida</taxon>
        <taxon>Decapoda</taxon>
        <taxon>Pleocyemata</taxon>
        <taxon>Brachyura</taxon>
        <taxon>Eubrachyura</taxon>
        <taxon>Portunoidea</taxon>
        <taxon>Portunidae</taxon>
        <taxon>Portuninae</taxon>
        <taxon>Portunus</taxon>
    </lineage>
</organism>
<reference evidence="1 2" key="1">
    <citation type="submission" date="2019-05" db="EMBL/GenBank/DDBJ databases">
        <title>Another draft genome of Portunus trituberculatus and its Hox gene families provides insights of decapod evolution.</title>
        <authorList>
            <person name="Jeong J.-H."/>
            <person name="Song I."/>
            <person name="Kim S."/>
            <person name="Choi T."/>
            <person name="Kim D."/>
            <person name="Ryu S."/>
            <person name="Kim W."/>
        </authorList>
    </citation>
    <scope>NUCLEOTIDE SEQUENCE [LARGE SCALE GENOMIC DNA]</scope>
    <source>
        <tissue evidence="1">Muscle</tissue>
    </source>
</reference>
<proteinExistence type="predicted"/>
<dbReference type="AlphaFoldDB" id="A0A5B7JXI6"/>
<dbReference type="Proteomes" id="UP000324222">
    <property type="component" value="Unassembled WGS sequence"/>
</dbReference>
<name>A0A5B7JXI6_PORTR</name>
<protein>
    <submittedName>
        <fullName evidence="1">Uncharacterized protein</fullName>
    </submittedName>
</protein>
<gene>
    <name evidence="1" type="ORF">E2C01_093215</name>
</gene>
<evidence type="ECO:0000313" key="2">
    <source>
        <dbReference type="Proteomes" id="UP000324222"/>
    </source>
</evidence>
<comment type="caution">
    <text evidence="1">The sequence shown here is derived from an EMBL/GenBank/DDBJ whole genome shotgun (WGS) entry which is preliminary data.</text>
</comment>
<sequence>MRVSPRKVISMCSSVSVIFAWHVKSFSYSCTVTSRHTLSGMAGCRGAGRNLW</sequence>
<dbReference type="EMBL" id="VSRR010111841">
    <property type="protein sequence ID" value="MPC97877.1"/>
    <property type="molecule type" value="Genomic_DNA"/>
</dbReference>
<keyword evidence="2" id="KW-1185">Reference proteome</keyword>
<accession>A0A5B7JXI6</accession>
<evidence type="ECO:0000313" key="1">
    <source>
        <dbReference type="EMBL" id="MPC97877.1"/>
    </source>
</evidence>